<gene>
    <name evidence="1" type="ORF">ACJDUH_14255</name>
</gene>
<comment type="caution">
    <text evidence="1">The sequence shown here is derived from an EMBL/GenBank/DDBJ whole genome shotgun (WGS) entry which is preliminary data.</text>
</comment>
<dbReference type="Proteomes" id="UP001623661">
    <property type="component" value="Unassembled WGS sequence"/>
</dbReference>
<proteinExistence type="predicted"/>
<protein>
    <submittedName>
        <fullName evidence="1">MobC family plasmid mobilization relaxosome protein</fullName>
    </submittedName>
</protein>
<organism evidence="1 2">
    <name type="scientific">Candidatus Clostridium radicumherbarum</name>
    <dbReference type="NCBI Taxonomy" id="3381662"/>
    <lineage>
        <taxon>Bacteria</taxon>
        <taxon>Bacillati</taxon>
        <taxon>Bacillota</taxon>
        <taxon>Clostridia</taxon>
        <taxon>Eubacteriales</taxon>
        <taxon>Clostridiaceae</taxon>
        <taxon>Clostridium</taxon>
    </lineage>
</organism>
<dbReference type="EMBL" id="JBJHZY010000003">
    <property type="protein sequence ID" value="MFL0269247.1"/>
    <property type="molecule type" value="Genomic_DNA"/>
</dbReference>
<reference evidence="1 2" key="1">
    <citation type="submission" date="2024-11" db="EMBL/GenBank/DDBJ databases">
        <authorList>
            <person name="Heng Y.C."/>
            <person name="Lim A.C.H."/>
            <person name="Lee J.K.Y."/>
            <person name="Kittelmann S."/>
        </authorList>
    </citation>
    <scope>NUCLEOTIDE SEQUENCE [LARGE SCALE GENOMIC DNA]</scope>
    <source>
        <strain evidence="1 2">WILCCON 0202</strain>
    </source>
</reference>
<dbReference type="InterPro" id="IPR053842">
    <property type="entry name" value="NikA-like"/>
</dbReference>
<accession>A0ABW8TUG4</accession>
<name>A0ABW8TUG4_9CLOT</name>
<dbReference type="RefSeq" id="WP_406765876.1">
    <property type="nucleotide sequence ID" value="NZ_JBJHZY010000003.1"/>
</dbReference>
<sequence>MSRSKNHQIKFYVSDEELHKLKENVGKSKLKQSEFLRTMVIDNEVIVIEGLDELVTQIKKIGANLNQIAKVLNSGNIFDCNKDLQLTQKELNKIWQVLNLLAQKVQ</sequence>
<keyword evidence="2" id="KW-1185">Reference proteome</keyword>
<evidence type="ECO:0000313" key="2">
    <source>
        <dbReference type="Proteomes" id="UP001623661"/>
    </source>
</evidence>
<dbReference type="Pfam" id="PF21983">
    <property type="entry name" value="NikA-like"/>
    <property type="match status" value="1"/>
</dbReference>
<evidence type="ECO:0000313" key="1">
    <source>
        <dbReference type="EMBL" id="MFL0269247.1"/>
    </source>
</evidence>